<feature type="domain" description="Bacterial bifunctional deaminase-reductase C-terminal" evidence="1">
    <location>
        <begin position="1"/>
        <end position="157"/>
    </location>
</feature>
<evidence type="ECO:0000259" key="1">
    <source>
        <dbReference type="Pfam" id="PF01872"/>
    </source>
</evidence>
<protein>
    <recommendedName>
        <fullName evidence="1">Bacterial bifunctional deaminase-reductase C-terminal domain-containing protein</fullName>
    </recommendedName>
</protein>
<evidence type="ECO:0000313" key="2">
    <source>
        <dbReference type="EMBL" id="KPV53428.1"/>
    </source>
</evidence>
<dbReference type="Proteomes" id="UP000050509">
    <property type="component" value="Unassembled WGS sequence"/>
</dbReference>
<dbReference type="InterPro" id="IPR024072">
    <property type="entry name" value="DHFR-like_dom_sf"/>
</dbReference>
<proteinExistence type="predicted"/>
<dbReference type="Gene3D" id="3.40.430.10">
    <property type="entry name" value="Dihydrofolate Reductase, subunit A"/>
    <property type="match status" value="1"/>
</dbReference>
<dbReference type="PANTHER" id="PTHR38011:SF12">
    <property type="entry name" value="BIFUNCTIONAL DEAMINASE-REDUCTASE DOMAIN PROTEIN"/>
    <property type="match status" value="1"/>
</dbReference>
<organism evidence="2 3">
    <name type="scientific">Kouleothrix aurantiaca</name>
    <dbReference type="NCBI Taxonomy" id="186479"/>
    <lineage>
        <taxon>Bacteria</taxon>
        <taxon>Bacillati</taxon>
        <taxon>Chloroflexota</taxon>
        <taxon>Chloroflexia</taxon>
        <taxon>Chloroflexales</taxon>
        <taxon>Roseiflexineae</taxon>
        <taxon>Roseiflexaceae</taxon>
        <taxon>Kouleothrix</taxon>
    </lineage>
</organism>
<dbReference type="Pfam" id="PF01872">
    <property type="entry name" value="RibD_C"/>
    <property type="match status" value="1"/>
</dbReference>
<dbReference type="AlphaFoldDB" id="A0A0P9D6L4"/>
<dbReference type="GO" id="GO:0008703">
    <property type="term" value="F:5-amino-6-(5-phosphoribosylamino)uracil reductase activity"/>
    <property type="evidence" value="ECO:0007669"/>
    <property type="project" value="InterPro"/>
</dbReference>
<name>A0A0P9D6L4_9CHLR</name>
<dbReference type="PANTHER" id="PTHR38011">
    <property type="entry name" value="DIHYDROFOLATE REDUCTASE FAMILY PROTEIN (AFU_ORTHOLOGUE AFUA_8G06820)"/>
    <property type="match status" value="1"/>
</dbReference>
<dbReference type="InterPro" id="IPR050765">
    <property type="entry name" value="Riboflavin_Biosynth_HTPR"/>
</dbReference>
<accession>A0A0P9D6L4</accession>
<keyword evidence="3" id="KW-1185">Reference proteome</keyword>
<dbReference type="EMBL" id="LJCR01000261">
    <property type="protein sequence ID" value="KPV53428.1"/>
    <property type="molecule type" value="Genomic_DNA"/>
</dbReference>
<reference evidence="2 3" key="1">
    <citation type="submission" date="2015-09" db="EMBL/GenBank/DDBJ databases">
        <title>Draft genome sequence of Kouleothrix aurantiaca JCM 19913.</title>
        <authorList>
            <person name="Hemp J."/>
        </authorList>
    </citation>
    <scope>NUCLEOTIDE SEQUENCE [LARGE SCALE GENOMIC DNA]</scope>
    <source>
        <strain evidence="2 3">COM-B</strain>
    </source>
</reference>
<dbReference type="SUPFAM" id="SSF53597">
    <property type="entry name" value="Dihydrofolate reductase-like"/>
    <property type="match status" value="1"/>
</dbReference>
<dbReference type="InterPro" id="IPR002734">
    <property type="entry name" value="RibDG_C"/>
</dbReference>
<evidence type="ECO:0000313" key="3">
    <source>
        <dbReference type="Proteomes" id="UP000050509"/>
    </source>
</evidence>
<comment type="caution">
    <text evidence="2">The sequence shown here is derived from an EMBL/GenBank/DDBJ whole genome shotgun (WGS) entry which is preliminary data.</text>
</comment>
<sequence length="172" mass="18159">MAMSLDGFVSGPGGGDGGLHDWYFAPSDSDTQIMDELFQNIGAMIIGRNVLGDAADGFETPYKVPHFVLTHTARPAVTNAGVPFTFVTGGVEELVQQAQAAAGEKIVCVAGGASTAQQLLAAGLIDELHLHVVSMLLGDGLRLFDQGAPTKLERISVIESPQVTHLRFQVQK</sequence>
<dbReference type="GO" id="GO:0009231">
    <property type="term" value="P:riboflavin biosynthetic process"/>
    <property type="evidence" value="ECO:0007669"/>
    <property type="project" value="InterPro"/>
</dbReference>
<gene>
    <name evidence="2" type="ORF">SE17_09740</name>
</gene>